<sequence length="132" mass="15227">MPNDLTFFTNEPNATLLDRFKATLQYVQFFDVLVGYFHTSGFHLLQDALDDVEKIRILVGLSVDRQAFQWIDAYQTQAPQLALDFHSSKETKELFGDQVAAKNFSPQHGATAAFGTRCRWLPRRSHWRYGDL</sequence>
<keyword evidence="2" id="KW-1185">Reference proteome</keyword>
<protein>
    <submittedName>
        <fullName evidence="1">Uncharacterized protein</fullName>
    </submittedName>
</protein>
<dbReference type="RefSeq" id="WP_141612598.1">
    <property type="nucleotide sequence ID" value="NZ_VIGC02000063.1"/>
</dbReference>
<dbReference type="Proteomes" id="UP000317371">
    <property type="component" value="Unassembled WGS sequence"/>
</dbReference>
<accession>A0A540V897</accession>
<evidence type="ECO:0000313" key="2">
    <source>
        <dbReference type="Proteomes" id="UP000317371"/>
    </source>
</evidence>
<dbReference type="InParanoid" id="A0A540V897"/>
<organism evidence="1 2">
    <name type="scientific">Litorilinea aerophila</name>
    <dbReference type="NCBI Taxonomy" id="1204385"/>
    <lineage>
        <taxon>Bacteria</taxon>
        <taxon>Bacillati</taxon>
        <taxon>Chloroflexota</taxon>
        <taxon>Caldilineae</taxon>
        <taxon>Caldilineales</taxon>
        <taxon>Caldilineaceae</taxon>
        <taxon>Litorilinea</taxon>
    </lineage>
</organism>
<evidence type="ECO:0000313" key="1">
    <source>
        <dbReference type="EMBL" id="TQE92987.1"/>
    </source>
</evidence>
<proteinExistence type="predicted"/>
<dbReference type="AlphaFoldDB" id="A0A540V897"/>
<gene>
    <name evidence="1" type="ORF">FKZ61_23385</name>
</gene>
<reference evidence="1 2" key="1">
    <citation type="submission" date="2019-06" db="EMBL/GenBank/DDBJ databases">
        <title>Genome sequence of Litorilinea aerophila BAA-2444.</title>
        <authorList>
            <person name="Maclea K.S."/>
            <person name="Maurais E.G."/>
            <person name="Iannazzi L.C."/>
        </authorList>
    </citation>
    <scope>NUCLEOTIDE SEQUENCE [LARGE SCALE GENOMIC DNA]</scope>
    <source>
        <strain evidence="1 2">ATCC BAA-2444</strain>
    </source>
</reference>
<dbReference type="Gene3D" id="3.30.870.10">
    <property type="entry name" value="Endonuclease Chain A"/>
    <property type="match status" value="1"/>
</dbReference>
<dbReference type="EMBL" id="VIGC01000063">
    <property type="protein sequence ID" value="TQE92987.1"/>
    <property type="molecule type" value="Genomic_DNA"/>
</dbReference>
<comment type="caution">
    <text evidence="1">The sequence shown here is derived from an EMBL/GenBank/DDBJ whole genome shotgun (WGS) entry which is preliminary data.</text>
</comment>
<dbReference type="OrthoDB" id="9814088at2"/>
<name>A0A540V897_9CHLR</name>